<dbReference type="AlphaFoldDB" id="A0A5J4W5Q6"/>
<name>A0A5J4W5Q6_9EUKA</name>
<organism evidence="1 2">
    <name type="scientific">Streblomastix strix</name>
    <dbReference type="NCBI Taxonomy" id="222440"/>
    <lineage>
        <taxon>Eukaryota</taxon>
        <taxon>Metamonada</taxon>
        <taxon>Preaxostyla</taxon>
        <taxon>Oxymonadida</taxon>
        <taxon>Streblomastigidae</taxon>
        <taxon>Streblomastix</taxon>
    </lineage>
</organism>
<dbReference type="Proteomes" id="UP000324800">
    <property type="component" value="Unassembled WGS sequence"/>
</dbReference>
<protein>
    <submittedName>
        <fullName evidence="1">Uncharacterized protein</fullName>
    </submittedName>
</protein>
<comment type="caution">
    <text evidence="1">The sequence shown here is derived from an EMBL/GenBank/DDBJ whole genome shotgun (WGS) entry which is preliminary data.</text>
</comment>
<evidence type="ECO:0000313" key="2">
    <source>
        <dbReference type="Proteomes" id="UP000324800"/>
    </source>
</evidence>
<gene>
    <name evidence="1" type="ORF">EZS28_014577</name>
</gene>
<reference evidence="1 2" key="1">
    <citation type="submission" date="2019-03" db="EMBL/GenBank/DDBJ databases">
        <title>Single cell metagenomics reveals metabolic interactions within the superorganism composed of flagellate Streblomastix strix and complex community of Bacteroidetes bacteria on its surface.</title>
        <authorList>
            <person name="Treitli S.C."/>
            <person name="Kolisko M."/>
            <person name="Husnik F."/>
            <person name="Keeling P."/>
            <person name="Hampl V."/>
        </authorList>
    </citation>
    <scope>NUCLEOTIDE SEQUENCE [LARGE SCALE GENOMIC DNA]</scope>
    <source>
        <strain evidence="1">ST1C</strain>
    </source>
</reference>
<evidence type="ECO:0000313" key="1">
    <source>
        <dbReference type="EMBL" id="KAA6389893.1"/>
    </source>
</evidence>
<dbReference type="EMBL" id="SNRW01003417">
    <property type="protein sequence ID" value="KAA6389893.1"/>
    <property type="molecule type" value="Genomic_DNA"/>
</dbReference>
<accession>A0A5J4W5Q6</accession>
<sequence>MEEIENKAAQGAGGQSGVHLGGFMEIDGDDDYDYYETQPIRQDRIKAKAKPFGLLPLHLSLIQRTRKHAGSQMREEAGDVLAILVSYLNRDIKKINILSSAVSARQYIADKYLEKNAIYSVDGYTTAVGFSNPEHYHKRN</sequence>
<proteinExistence type="predicted"/>